<name>A0A9D7XUK9_9BACT</name>
<gene>
    <name evidence="1" type="ORF">IPP15_21930</name>
</gene>
<dbReference type="EMBL" id="JADKGY010000032">
    <property type="protein sequence ID" value="MBK9984988.1"/>
    <property type="molecule type" value="Genomic_DNA"/>
</dbReference>
<evidence type="ECO:0000313" key="2">
    <source>
        <dbReference type="Proteomes" id="UP000808337"/>
    </source>
</evidence>
<comment type="caution">
    <text evidence="1">The sequence shown here is derived from an EMBL/GenBank/DDBJ whole genome shotgun (WGS) entry which is preliminary data.</text>
</comment>
<accession>A0A9D7XUK9</accession>
<reference evidence="1 2" key="1">
    <citation type="submission" date="2020-10" db="EMBL/GenBank/DDBJ databases">
        <title>Connecting structure to function with the recovery of over 1000 high-quality activated sludge metagenome-assembled genomes encoding full-length rRNA genes using long-read sequencing.</title>
        <authorList>
            <person name="Singleton C.M."/>
            <person name="Petriglieri F."/>
            <person name="Kristensen J.M."/>
            <person name="Kirkegaard R.H."/>
            <person name="Michaelsen T.Y."/>
            <person name="Andersen M.H."/>
            <person name="Karst S.M."/>
            <person name="Dueholm M.S."/>
            <person name="Nielsen P.H."/>
            <person name="Albertsen M."/>
        </authorList>
    </citation>
    <scope>NUCLEOTIDE SEQUENCE [LARGE SCALE GENOMIC DNA]</scope>
    <source>
        <strain evidence="1">Ribe_18-Q3-R11-54_MAXAC.273</strain>
    </source>
</reference>
<evidence type="ECO:0000313" key="1">
    <source>
        <dbReference type="EMBL" id="MBK9984988.1"/>
    </source>
</evidence>
<proteinExistence type="predicted"/>
<protein>
    <submittedName>
        <fullName evidence="1">Uncharacterized protein</fullName>
    </submittedName>
</protein>
<dbReference type="AlphaFoldDB" id="A0A9D7XUK9"/>
<dbReference type="Proteomes" id="UP000808337">
    <property type="component" value="Unassembled WGS sequence"/>
</dbReference>
<organism evidence="1 2">
    <name type="scientific">Candidatus Opimibacter skivensis</name>
    <dbReference type="NCBI Taxonomy" id="2982028"/>
    <lineage>
        <taxon>Bacteria</taxon>
        <taxon>Pseudomonadati</taxon>
        <taxon>Bacteroidota</taxon>
        <taxon>Saprospiria</taxon>
        <taxon>Saprospirales</taxon>
        <taxon>Saprospiraceae</taxon>
        <taxon>Candidatus Opimibacter</taxon>
    </lineage>
</organism>
<sequence length="57" mass="6452">MKKVTLMLLVAVLIIVTNTALCRDNLPSDGIKIIITIEDWFSSNCIPWWSICKIYPG</sequence>